<dbReference type="EMBL" id="AOCG01000017">
    <property type="protein sequence ID" value="EUJ16881.1"/>
    <property type="molecule type" value="Genomic_DNA"/>
</dbReference>
<keyword evidence="2" id="KW-1185">Reference proteome</keyword>
<reference evidence="1 2" key="1">
    <citation type="journal article" date="2014" name="Int. J. Syst. Evol. Microbiol.">
        <title>Listeria floridensis sp. nov., Listeria aquatica sp. nov., Listeria cornellensis sp. nov., Listeria riparia sp. nov. and Listeria grandensis sp. nov., from agricultural and natural environments.</title>
        <authorList>
            <person name="den Bakker H.C."/>
            <person name="Warchocki S."/>
            <person name="Wright E.M."/>
            <person name="Allred A.F."/>
            <person name="Ahlstrom C."/>
            <person name="Manuel C.S."/>
            <person name="Stasiewicz M.J."/>
            <person name="Burrell A."/>
            <person name="Roof S."/>
            <person name="Strawn L."/>
            <person name="Fortes E.D."/>
            <person name="Nightingale K.K."/>
            <person name="Kephart D."/>
            <person name="Wiedmann M."/>
        </authorList>
    </citation>
    <scope>NUCLEOTIDE SEQUENCE [LARGE SCALE GENOMIC DNA]</scope>
    <source>
        <strain evidence="1 2">FSL S10-1188</strain>
    </source>
</reference>
<proteinExistence type="predicted"/>
<gene>
    <name evidence="1" type="ORF">MAQA_14834</name>
</gene>
<evidence type="ECO:0000313" key="1">
    <source>
        <dbReference type="EMBL" id="EUJ16881.1"/>
    </source>
</evidence>
<organism evidence="1 2">
    <name type="scientific">Listeria aquatica FSL S10-1188</name>
    <dbReference type="NCBI Taxonomy" id="1265818"/>
    <lineage>
        <taxon>Bacteria</taxon>
        <taxon>Bacillati</taxon>
        <taxon>Bacillota</taxon>
        <taxon>Bacilli</taxon>
        <taxon>Bacillales</taxon>
        <taxon>Listeriaceae</taxon>
        <taxon>Listeria</taxon>
    </lineage>
</organism>
<accession>W7B2F3</accession>
<evidence type="ECO:0000313" key="2">
    <source>
        <dbReference type="Proteomes" id="UP000019246"/>
    </source>
</evidence>
<dbReference type="Proteomes" id="UP000019246">
    <property type="component" value="Unassembled WGS sequence"/>
</dbReference>
<comment type="caution">
    <text evidence="1">The sequence shown here is derived from an EMBL/GenBank/DDBJ whole genome shotgun (WGS) entry which is preliminary data.</text>
</comment>
<sequence length="62" mass="7483">MSEIREREIIVTSERLKTFLNKIVTTHLDSKKPKMKSEETELRIIKIILSRNYLQFFKRSSK</sequence>
<dbReference type="AlphaFoldDB" id="W7B2F3"/>
<name>W7B2F3_9LIST</name>
<protein>
    <submittedName>
        <fullName evidence="1">Uncharacterized protein</fullName>
    </submittedName>
</protein>